<evidence type="ECO:0000256" key="9">
    <source>
        <dbReference type="ARBA" id="ARBA00023209"/>
    </source>
</evidence>
<feature type="transmembrane region" description="Helical" evidence="12">
    <location>
        <begin position="38"/>
        <end position="59"/>
    </location>
</feature>
<sequence length="273" mass="30189">MRRVYLIPNMITAFGLACGLFVIFKVNMVEPGSGLFQVLRISVLLLLVAAFADLLDGAVARAFRAESEFGFIFDSLADAISFGVAPSVLLLKTLSLEPGTGLSFLAVLGAMLYSICGILRLVRFNVKTTEPNAEALSEKKHFTGLPIPAAALAAVSLNFLFASNFFHNYFSLSEEAHAITLSIVMIILGYFMVSRWKFPSSKALHFRVPSFQLVFGTVISAIFIFYGTLYFFPIMLTIVTWSYILLGWTLSIIRLIAGRKSKTLVDFEPEHED</sequence>
<evidence type="ECO:0000256" key="10">
    <source>
        <dbReference type="ARBA" id="ARBA00023264"/>
    </source>
</evidence>
<evidence type="ECO:0000256" key="6">
    <source>
        <dbReference type="ARBA" id="ARBA00022989"/>
    </source>
</evidence>
<comment type="similarity">
    <text evidence="2 11">Belongs to the CDP-alcohol phosphatidyltransferase class-I family.</text>
</comment>
<dbReference type="InterPro" id="IPR048254">
    <property type="entry name" value="CDP_ALCOHOL_P_TRANSF_CS"/>
</dbReference>
<dbReference type="InterPro" id="IPR000462">
    <property type="entry name" value="CDP-OH_P_trans"/>
</dbReference>
<keyword evidence="4 11" id="KW-0808">Transferase</keyword>
<reference evidence="13 14" key="1">
    <citation type="journal article" date="2022" name="bioRxiv">
        <title>Ecology and evolution of chlamydial symbionts of arthropods.</title>
        <authorList>
            <person name="Halter T."/>
            <person name="Koestlbacher S."/>
            <person name="Collingro A."/>
            <person name="Sixt B.S."/>
            <person name="Toenshoff E.R."/>
            <person name="Hendrickx F."/>
            <person name="Kostanjsek R."/>
            <person name="Horn M."/>
        </authorList>
    </citation>
    <scope>NUCLEOTIDE SEQUENCE [LARGE SCALE GENOMIC DNA]</scope>
    <source>
        <strain evidence="13">W744xW776</strain>
    </source>
</reference>
<keyword evidence="9" id="KW-0594">Phospholipid biosynthesis</keyword>
<gene>
    <name evidence="13" type="ORF">RHABOEDO_001345</name>
</gene>
<evidence type="ECO:0000256" key="3">
    <source>
        <dbReference type="ARBA" id="ARBA00022516"/>
    </source>
</evidence>
<protein>
    <submittedName>
        <fullName evidence="13">CDP-alcohol phosphatidyltransferase</fullName>
    </submittedName>
</protein>
<dbReference type="PANTHER" id="PTHR14269">
    <property type="entry name" value="CDP-DIACYLGLYCEROL--GLYCEROL-3-PHOSPHATE 3-PHOSPHATIDYLTRANSFERASE-RELATED"/>
    <property type="match status" value="1"/>
</dbReference>
<feature type="transmembrane region" description="Helical" evidence="12">
    <location>
        <begin position="176"/>
        <end position="193"/>
    </location>
</feature>
<feature type="transmembrane region" description="Helical" evidence="12">
    <location>
        <begin position="71"/>
        <end position="90"/>
    </location>
</feature>
<dbReference type="Proteomes" id="UP000826014">
    <property type="component" value="Chromosome"/>
</dbReference>
<keyword evidence="6 12" id="KW-1133">Transmembrane helix</keyword>
<evidence type="ECO:0000256" key="2">
    <source>
        <dbReference type="ARBA" id="ARBA00010441"/>
    </source>
</evidence>
<keyword evidence="8 12" id="KW-0472">Membrane</keyword>
<evidence type="ECO:0000256" key="1">
    <source>
        <dbReference type="ARBA" id="ARBA00004141"/>
    </source>
</evidence>
<proteinExistence type="inferred from homology"/>
<keyword evidence="3" id="KW-0444">Lipid biosynthesis</keyword>
<name>A0ABX8V1F7_9BACT</name>
<feature type="transmembrane region" description="Helical" evidence="12">
    <location>
        <begin position="7"/>
        <end position="26"/>
    </location>
</feature>
<dbReference type="Gene3D" id="1.20.120.1760">
    <property type="match status" value="1"/>
</dbReference>
<evidence type="ECO:0000256" key="12">
    <source>
        <dbReference type="SAM" id="Phobius"/>
    </source>
</evidence>
<dbReference type="PROSITE" id="PS00379">
    <property type="entry name" value="CDP_ALCOHOL_P_TRANSF"/>
    <property type="match status" value="1"/>
</dbReference>
<organism evidence="13 14">
    <name type="scientific">Candidatus Rhabdochlamydia oedothoracis</name>
    <dbReference type="NCBI Taxonomy" id="2720720"/>
    <lineage>
        <taxon>Bacteria</taxon>
        <taxon>Pseudomonadati</taxon>
        <taxon>Chlamydiota</taxon>
        <taxon>Chlamydiia</taxon>
        <taxon>Parachlamydiales</taxon>
        <taxon>Candidatus Rhabdochlamydiaceae</taxon>
        <taxon>Candidatus Rhabdochlamydia</taxon>
    </lineage>
</organism>
<evidence type="ECO:0000256" key="8">
    <source>
        <dbReference type="ARBA" id="ARBA00023136"/>
    </source>
</evidence>
<dbReference type="Pfam" id="PF01066">
    <property type="entry name" value="CDP-OH_P_transf"/>
    <property type="match status" value="1"/>
</dbReference>
<dbReference type="InterPro" id="IPR050324">
    <property type="entry name" value="CDP-alcohol_PTase-I"/>
</dbReference>
<evidence type="ECO:0000256" key="5">
    <source>
        <dbReference type="ARBA" id="ARBA00022692"/>
    </source>
</evidence>
<keyword evidence="5 12" id="KW-0812">Transmembrane</keyword>
<dbReference type="InterPro" id="IPR043130">
    <property type="entry name" value="CDP-OH_PTrfase_TM_dom"/>
</dbReference>
<feature type="transmembrane region" description="Helical" evidence="12">
    <location>
        <begin position="238"/>
        <end position="257"/>
    </location>
</feature>
<feature type="transmembrane region" description="Helical" evidence="12">
    <location>
        <begin position="142"/>
        <end position="161"/>
    </location>
</feature>
<dbReference type="PROSITE" id="PS51257">
    <property type="entry name" value="PROKAR_LIPOPROTEIN"/>
    <property type="match status" value="1"/>
</dbReference>
<keyword evidence="7" id="KW-0443">Lipid metabolism</keyword>
<feature type="transmembrane region" description="Helical" evidence="12">
    <location>
        <begin position="102"/>
        <end position="122"/>
    </location>
</feature>
<accession>A0ABX8V1F7</accession>
<evidence type="ECO:0000313" key="14">
    <source>
        <dbReference type="Proteomes" id="UP000826014"/>
    </source>
</evidence>
<dbReference type="EMBL" id="CP075587">
    <property type="protein sequence ID" value="QYF49082.1"/>
    <property type="molecule type" value="Genomic_DNA"/>
</dbReference>
<dbReference type="PANTHER" id="PTHR14269:SF61">
    <property type="entry name" value="CDP-DIACYLGLYCEROL--SERINE O-PHOSPHATIDYLTRANSFERASE"/>
    <property type="match status" value="1"/>
</dbReference>
<evidence type="ECO:0000256" key="11">
    <source>
        <dbReference type="RuleBase" id="RU003750"/>
    </source>
</evidence>
<comment type="subcellular location">
    <subcellularLocation>
        <location evidence="1">Membrane</location>
        <topology evidence="1">Multi-pass membrane protein</topology>
    </subcellularLocation>
</comment>
<feature type="transmembrane region" description="Helical" evidence="12">
    <location>
        <begin position="213"/>
        <end position="232"/>
    </location>
</feature>
<keyword evidence="10" id="KW-1208">Phospholipid metabolism</keyword>
<evidence type="ECO:0000256" key="7">
    <source>
        <dbReference type="ARBA" id="ARBA00023098"/>
    </source>
</evidence>
<evidence type="ECO:0000256" key="4">
    <source>
        <dbReference type="ARBA" id="ARBA00022679"/>
    </source>
</evidence>
<keyword evidence="14" id="KW-1185">Reference proteome</keyword>
<evidence type="ECO:0000313" key="13">
    <source>
        <dbReference type="EMBL" id="QYF49082.1"/>
    </source>
</evidence>
<dbReference type="RefSeq" id="WP_215217122.1">
    <property type="nucleotide sequence ID" value="NZ_CP075587.1"/>
</dbReference>